<evidence type="ECO:0000313" key="12">
    <source>
        <dbReference type="RefSeq" id="XP_022244098.1"/>
    </source>
</evidence>
<dbReference type="InterPro" id="IPR007110">
    <property type="entry name" value="Ig-like_dom"/>
</dbReference>
<dbReference type="GeneID" id="106461430"/>
<keyword evidence="7" id="KW-0812">Transmembrane</keyword>
<protein>
    <submittedName>
        <fullName evidence="11 12">Leucine-rich repeat-containing protein 24-like</fullName>
    </submittedName>
</protein>
<dbReference type="SMART" id="SM00369">
    <property type="entry name" value="LRR_TYP"/>
    <property type="match status" value="5"/>
</dbReference>
<gene>
    <name evidence="11 12" type="primary">LOC106461430</name>
</gene>
<dbReference type="PROSITE" id="PS51450">
    <property type="entry name" value="LRR"/>
    <property type="match status" value="1"/>
</dbReference>
<keyword evidence="10" id="KW-1185">Reference proteome</keyword>
<name>A0ABM1B823_LIMPO</name>
<keyword evidence="7" id="KW-0472">Membrane</keyword>
<feature type="signal peptide" evidence="8">
    <location>
        <begin position="1"/>
        <end position="28"/>
    </location>
</feature>
<feature type="compositionally biased region" description="Basic and acidic residues" evidence="6">
    <location>
        <begin position="374"/>
        <end position="395"/>
    </location>
</feature>
<evidence type="ECO:0000256" key="3">
    <source>
        <dbReference type="ARBA" id="ARBA00022737"/>
    </source>
</evidence>
<proteinExistence type="predicted"/>
<dbReference type="PANTHER" id="PTHR24366:SF96">
    <property type="entry name" value="LEUCINE RICH REPEAT CONTAINING 53"/>
    <property type="match status" value="1"/>
</dbReference>
<feature type="chain" id="PRO_5045021990" evidence="8">
    <location>
        <begin position="29"/>
        <end position="681"/>
    </location>
</feature>
<dbReference type="InterPro" id="IPR013098">
    <property type="entry name" value="Ig_I-set"/>
</dbReference>
<feature type="region of interest" description="Disordered" evidence="6">
    <location>
        <begin position="440"/>
        <end position="461"/>
    </location>
</feature>
<feature type="transmembrane region" description="Helical" evidence="7">
    <location>
        <begin position="409"/>
        <end position="431"/>
    </location>
</feature>
<keyword evidence="1" id="KW-0433">Leucine-rich repeat</keyword>
<dbReference type="RefSeq" id="XP_022244098.1">
    <property type="nucleotide sequence ID" value="XM_022388390.1"/>
</dbReference>
<organism evidence="10 11">
    <name type="scientific">Limulus polyphemus</name>
    <name type="common">Atlantic horseshoe crab</name>
    <dbReference type="NCBI Taxonomy" id="6850"/>
    <lineage>
        <taxon>Eukaryota</taxon>
        <taxon>Metazoa</taxon>
        <taxon>Ecdysozoa</taxon>
        <taxon>Arthropoda</taxon>
        <taxon>Chelicerata</taxon>
        <taxon>Merostomata</taxon>
        <taxon>Xiphosura</taxon>
        <taxon>Limulidae</taxon>
        <taxon>Limulus</taxon>
    </lineage>
</organism>
<dbReference type="SMART" id="SM00409">
    <property type="entry name" value="IG"/>
    <property type="match status" value="1"/>
</dbReference>
<dbReference type="InterPro" id="IPR003591">
    <property type="entry name" value="Leu-rich_rpt_typical-subtyp"/>
</dbReference>
<evidence type="ECO:0000256" key="2">
    <source>
        <dbReference type="ARBA" id="ARBA00022729"/>
    </source>
</evidence>
<dbReference type="RefSeq" id="XP_013776704.1">
    <property type="nucleotide sequence ID" value="XM_013921250.2"/>
</dbReference>
<dbReference type="Gene3D" id="3.80.10.10">
    <property type="entry name" value="Ribonuclease Inhibitor"/>
    <property type="match status" value="2"/>
</dbReference>
<evidence type="ECO:0000259" key="9">
    <source>
        <dbReference type="PROSITE" id="PS50835"/>
    </source>
</evidence>
<keyword evidence="7" id="KW-1133">Transmembrane helix</keyword>
<keyword evidence="4" id="KW-1015">Disulfide bond</keyword>
<dbReference type="PANTHER" id="PTHR24366">
    <property type="entry name" value="IG(IMMUNOGLOBULIN) AND LRR(LEUCINE RICH REPEAT) DOMAINS"/>
    <property type="match status" value="1"/>
</dbReference>
<evidence type="ECO:0000256" key="6">
    <source>
        <dbReference type="SAM" id="MobiDB-lite"/>
    </source>
</evidence>
<feature type="region of interest" description="Disordered" evidence="6">
    <location>
        <begin position="572"/>
        <end position="681"/>
    </location>
</feature>
<dbReference type="InterPro" id="IPR032675">
    <property type="entry name" value="LRR_dom_sf"/>
</dbReference>
<keyword evidence="2 8" id="KW-0732">Signal</keyword>
<dbReference type="Pfam" id="PF07679">
    <property type="entry name" value="I-set"/>
    <property type="match status" value="1"/>
</dbReference>
<feature type="region of interest" description="Disordered" evidence="6">
    <location>
        <begin position="520"/>
        <end position="545"/>
    </location>
</feature>
<dbReference type="InterPro" id="IPR013783">
    <property type="entry name" value="Ig-like_fold"/>
</dbReference>
<evidence type="ECO:0000313" key="11">
    <source>
        <dbReference type="RefSeq" id="XP_013776704.1"/>
    </source>
</evidence>
<dbReference type="SUPFAM" id="SSF48726">
    <property type="entry name" value="Immunoglobulin"/>
    <property type="match status" value="1"/>
</dbReference>
<dbReference type="InterPro" id="IPR001611">
    <property type="entry name" value="Leu-rich_rpt"/>
</dbReference>
<dbReference type="Proteomes" id="UP000694941">
    <property type="component" value="Unplaced"/>
</dbReference>
<dbReference type="Pfam" id="PF13855">
    <property type="entry name" value="LRR_8"/>
    <property type="match status" value="2"/>
</dbReference>
<feature type="compositionally biased region" description="Polar residues" evidence="6">
    <location>
        <begin position="521"/>
        <end position="530"/>
    </location>
</feature>
<keyword evidence="3" id="KW-0677">Repeat</keyword>
<dbReference type="PROSITE" id="PS50835">
    <property type="entry name" value="IG_LIKE"/>
    <property type="match status" value="1"/>
</dbReference>
<evidence type="ECO:0000256" key="1">
    <source>
        <dbReference type="ARBA" id="ARBA00022614"/>
    </source>
</evidence>
<dbReference type="SMART" id="SM00082">
    <property type="entry name" value="LRRCT"/>
    <property type="match status" value="1"/>
</dbReference>
<dbReference type="InterPro" id="IPR003599">
    <property type="entry name" value="Ig_sub"/>
</dbReference>
<dbReference type="Gene3D" id="2.60.40.10">
    <property type="entry name" value="Immunoglobulins"/>
    <property type="match status" value="1"/>
</dbReference>
<dbReference type="InterPro" id="IPR003598">
    <property type="entry name" value="Ig_sub2"/>
</dbReference>
<evidence type="ECO:0000256" key="7">
    <source>
        <dbReference type="SAM" id="Phobius"/>
    </source>
</evidence>
<feature type="compositionally biased region" description="Basic and acidic residues" evidence="6">
    <location>
        <begin position="661"/>
        <end position="670"/>
    </location>
</feature>
<keyword evidence="5" id="KW-0325">Glycoprotein</keyword>
<feature type="compositionally biased region" description="Basic and acidic residues" evidence="6">
    <location>
        <begin position="572"/>
        <end position="590"/>
    </location>
</feature>
<reference evidence="11 12" key="1">
    <citation type="submission" date="2025-05" db="UniProtKB">
        <authorList>
            <consortium name="RefSeq"/>
        </authorList>
    </citation>
    <scope>IDENTIFICATION</scope>
    <source>
        <tissue evidence="11 12">Muscle</tissue>
    </source>
</reference>
<evidence type="ECO:0000256" key="5">
    <source>
        <dbReference type="ARBA" id="ARBA00023180"/>
    </source>
</evidence>
<dbReference type="InterPro" id="IPR000483">
    <property type="entry name" value="Cys-rich_flank_reg_C"/>
</dbReference>
<evidence type="ECO:0000256" key="4">
    <source>
        <dbReference type="ARBA" id="ARBA00023157"/>
    </source>
</evidence>
<dbReference type="InterPro" id="IPR036179">
    <property type="entry name" value="Ig-like_dom_sf"/>
</dbReference>
<accession>A0ABM1B823</accession>
<feature type="region of interest" description="Disordered" evidence="6">
    <location>
        <begin position="374"/>
        <end position="402"/>
    </location>
</feature>
<dbReference type="SUPFAM" id="SSF52058">
    <property type="entry name" value="L domain-like"/>
    <property type="match status" value="1"/>
</dbReference>
<sequence length="681" mass="76383">MVYSSSHWIMRVSVVFLVSWSVLVVTSAFSCNPKCNCIWRNGKQTAECSGVGFSAVPSELDSGVQVLSISRNIIHILHRDAFLQVGLVNLQKVFLAHCDIDQVNEYAFNRLTNLVELDLSFNKLTIVPSASFIHVPRLRELKLSGNPLSTLPNHAFSSAKSLTVLEISKCHIHTIAAKAFDGLENLQVLRIDYNSLETVSGKTMIPLKSLNDISLYDNPWRCDCELRTFRQWLDENNIPYTPPICHQPLHIKDKTWNFVRIDDFSCPPQFLNTSSVFNVYENVNVTLECRVKGDPSPTVKWVWRQRTIANISEGISSQQTFVVSETGHREKLSRLKITFVQDPNAGTYTCVAENLAGIRTKNFTLVISRHPVTEQKITDREKPQEVREKDSTVKDQEEEEDDRGSATGMIIGIVIGALLVLLIFALLLWILRRRQRKPGSHKRQDISHKVGNSVGSLDAKEPQEDVDLKLLAVTTVKIPPRLGAYEELPTSETDTYDSRGGDIGLPPRVWEMNDHILPNPTWESPLSPESTFRLPPPPSQMEKRLNTRSPVTVPMPVPQGDLHSRLQNELADTLRRKGERKSFERERGDGSSELEATGFENNLKTSEPGIKEPQKKNPVNDNKGGVLSPLHSEGNTPDLLFHPHQVENPSAYFRPISDVISDDKGDKTSENLEGGGDGTEV</sequence>
<evidence type="ECO:0000313" key="10">
    <source>
        <dbReference type="Proteomes" id="UP000694941"/>
    </source>
</evidence>
<evidence type="ECO:0000256" key="8">
    <source>
        <dbReference type="SAM" id="SignalP"/>
    </source>
</evidence>
<feature type="domain" description="Ig-like" evidence="9">
    <location>
        <begin position="268"/>
        <end position="364"/>
    </location>
</feature>
<dbReference type="SMART" id="SM00408">
    <property type="entry name" value="IGc2"/>
    <property type="match status" value="1"/>
</dbReference>